<gene>
    <name evidence="3" type="ORF">MCOR_4375</name>
</gene>
<proteinExistence type="predicted"/>
<dbReference type="Proteomes" id="UP000507470">
    <property type="component" value="Unassembled WGS sequence"/>
</dbReference>
<reference evidence="3 4" key="1">
    <citation type="submission" date="2020-06" db="EMBL/GenBank/DDBJ databases">
        <authorList>
            <person name="Li R."/>
            <person name="Bekaert M."/>
        </authorList>
    </citation>
    <scope>NUCLEOTIDE SEQUENCE [LARGE SCALE GENOMIC DNA]</scope>
    <source>
        <strain evidence="4">wild</strain>
    </source>
</reference>
<name>A0A6J8A7W3_MYTCO</name>
<keyword evidence="4" id="KW-1185">Reference proteome</keyword>
<dbReference type="Gene3D" id="4.10.60.10">
    <property type="entry name" value="Zinc finger, CCHC-type"/>
    <property type="match status" value="1"/>
</dbReference>
<evidence type="ECO:0000259" key="2">
    <source>
        <dbReference type="PROSITE" id="PS50158"/>
    </source>
</evidence>
<dbReference type="AlphaFoldDB" id="A0A6J8A7W3"/>
<dbReference type="GO" id="GO:0003676">
    <property type="term" value="F:nucleic acid binding"/>
    <property type="evidence" value="ECO:0007669"/>
    <property type="project" value="InterPro"/>
</dbReference>
<keyword evidence="1" id="KW-0863">Zinc-finger</keyword>
<dbReference type="EMBL" id="CACVKT020000750">
    <property type="protein sequence ID" value="CAC5362691.1"/>
    <property type="molecule type" value="Genomic_DNA"/>
</dbReference>
<dbReference type="PROSITE" id="PS50158">
    <property type="entry name" value="ZF_CCHC"/>
    <property type="match status" value="1"/>
</dbReference>
<keyword evidence="1" id="KW-0862">Zinc</keyword>
<accession>A0A6J8A7W3</accession>
<dbReference type="Pfam" id="PF00098">
    <property type="entry name" value="zf-CCHC"/>
    <property type="match status" value="1"/>
</dbReference>
<organism evidence="3 4">
    <name type="scientific">Mytilus coruscus</name>
    <name type="common">Sea mussel</name>
    <dbReference type="NCBI Taxonomy" id="42192"/>
    <lineage>
        <taxon>Eukaryota</taxon>
        <taxon>Metazoa</taxon>
        <taxon>Spiralia</taxon>
        <taxon>Lophotrochozoa</taxon>
        <taxon>Mollusca</taxon>
        <taxon>Bivalvia</taxon>
        <taxon>Autobranchia</taxon>
        <taxon>Pteriomorphia</taxon>
        <taxon>Mytilida</taxon>
        <taxon>Mytiloidea</taxon>
        <taxon>Mytilidae</taxon>
        <taxon>Mytilinae</taxon>
        <taxon>Mytilus</taxon>
    </lineage>
</organism>
<dbReference type="OrthoDB" id="17687at2759"/>
<dbReference type="InterPro" id="IPR001878">
    <property type="entry name" value="Znf_CCHC"/>
</dbReference>
<dbReference type="SUPFAM" id="SSF57756">
    <property type="entry name" value="Retrovirus zinc finger-like domains"/>
    <property type="match status" value="1"/>
</dbReference>
<keyword evidence="1" id="KW-0479">Metal-binding</keyword>
<feature type="domain" description="CCHC-type" evidence="2">
    <location>
        <begin position="186"/>
        <end position="200"/>
    </location>
</feature>
<evidence type="ECO:0000313" key="3">
    <source>
        <dbReference type="EMBL" id="CAC5362691.1"/>
    </source>
</evidence>
<protein>
    <submittedName>
        <fullName evidence="3">TBC1D8_9</fullName>
    </submittedName>
</protein>
<evidence type="ECO:0000313" key="4">
    <source>
        <dbReference type="Proteomes" id="UP000507470"/>
    </source>
</evidence>
<evidence type="ECO:0000256" key="1">
    <source>
        <dbReference type="PROSITE-ProRule" id="PRU00047"/>
    </source>
</evidence>
<dbReference type="InterPro" id="IPR036875">
    <property type="entry name" value="Znf_CCHC_sf"/>
</dbReference>
<dbReference type="GO" id="GO:0008270">
    <property type="term" value="F:zinc ion binding"/>
    <property type="evidence" value="ECO:0007669"/>
    <property type="project" value="UniProtKB-KW"/>
</dbReference>
<dbReference type="PANTHER" id="PTHR47666">
    <property type="entry name" value="PROTEIN VASCULAR ASSOCIATED DEATH 1, CHLOROPLASTIC"/>
    <property type="match status" value="1"/>
</dbReference>
<sequence>MWTKPDEVLLTNALWVTERANPFFILQRRKGYGGGGLTGLLVGTIDTVLDNKTPPYRILHQTTESEVSFCQDIKRLVRLAYPSAPIEIKEQLAYECFIDSLNDVDMGWAIFQAKAKSINNAIQVALEYEAFQNDRRKHGTKLVCAVNENNNFDLNREIYLSEQVDDISGRLAKIENDEKNQKTFSCYHCGVSGHLKRECPL</sequence>
<dbReference type="SMART" id="SM00343">
    <property type="entry name" value="ZnF_C2HC"/>
    <property type="match status" value="1"/>
</dbReference>
<dbReference type="PANTHER" id="PTHR47666:SF1">
    <property type="entry name" value="PROTEIN VASCULAR ASSOCIATED DEATH 1, CHLOROPLASTIC"/>
    <property type="match status" value="1"/>
</dbReference>